<dbReference type="InterPro" id="IPR011701">
    <property type="entry name" value="MFS"/>
</dbReference>
<feature type="transmembrane region" description="Helical" evidence="6">
    <location>
        <begin position="83"/>
        <end position="104"/>
    </location>
</feature>
<name>A0A840L914_9BURK</name>
<organism evidence="7 8">
    <name type="scientific">Roseateles oligotrophus</name>
    <dbReference type="NCBI Taxonomy" id="1769250"/>
    <lineage>
        <taxon>Bacteria</taxon>
        <taxon>Pseudomonadati</taxon>
        <taxon>Pseudomonadota</taxon>
        <taxon>Betaproteobacteria</taxon>
        <taxon>Burkholderiales</taxon>
        <taxon>Sphaerotilaceae</taxon>
        <taxon>Roseateles</taxon>
    </lineage>
</organism>
<dbReference type="Proteomes" id="UP000562027">
    <property type="component" value="Unassembled WGS sequence"/>
</dbReference>
<feature type="transmembrane region" description="Helical" evidence="6">
    <location>
        <begin position="381"/>
        <end position="399"/>
    </location>
</feature>
<evidence type="ECO:0000256" key="6">
    <source>
        <dbReference type="SAM" id="Phobius"/>
    </source>
</evidence>
<dbReference type="PANTHER" id="PTHR12778:SF10">
    <property type="entry name" value="MAJOR FACILITATOR SUPERFAMILY DOMAIN-CONTAINING PROTEIN 3"/>
    <property type="match status" value="1"/>
</dbReference>
<keyword evidence="3 6" id="KW-0812">Transmembrane</keyword>
<evidence type="ECO:0000256" key="3">
    <source>
        <dbReference type="ARBA" id="ARBA00022692"/>
    </source>
</evidence>
<feature type="transmembrane region" description="Helical" evidence="6">
    <location>
        <begin position="148"/>
        <end position="168"/>
    </location>
</feature>
<evidence type="ECO:0000313" key="8">
    <source>
        <dbReference type="Proteomes" id="UP000562027"/>
    </source>
</evidence>
<dbReference type="RefSeq" id="WP_184300367.1">
    <property type="nucleotide sequence ID" value="NZ_JACHLP010000005.1"/>
</dbReference>
<keyword evidence="8" id="KW-1185">Reference proteome</keyword>
<feature type="transmembrane region" description="Helical" evidence="6">
    <location>
        <begin position="174"/>
        <end position="195"/>
    </location>
</feature>
<comment type="caution">
    <text evidence="7">The sequence shown here is derived from an EMBL/GenBank/DDBJ whole genome shotgun (WGS) entry which is preliminary data.</text>
</comment>
<keyword evidence="4 6" id="KW-1133">Transmembrane helix</keyword>
<dbReference type="GO" id="GO:0016020">
    <property type="term" value="C:membrane"/>
    <property type="evidence" value="ECO:0007669"/>
    <property type="project" value="UniProtKB-SubCell"/>
</dbReference>
<protein>
    <submittedName>
        <fullName evidence="7">Putative MFS family arabinose efflux permease</fullName>
    </submittedName>
</protein>
<keyword evidence="2" id="KW-0813">Transport</keyword>
<feature type="transmembrane region" description="Helical" evidence="6">
    <location>
        <begin position="294"/>
        <end position="313"/>
    </location>
</feature>
<dbReference type="SUPFAM" id="SSF103473">
    <property type="entry name" value="MFS general substrate transporter"/>
    <property type="match status" value="1"/>
</dbReference>
<feature type="transmembrane region" description="Helical" evidence="6">
    <location>
        <begin position="354"/>
        <end position="375"/>
    </location>
</feature>
<evidence type="ECO:0000256" key="5">
    <source>
        <dbReference type="ARBA" id="ARBA00023136"/>
    </source>
</evidence>
<dbReference type="PANTHER" id="PTHR12778">
    <property type="entry name" value="SOLUTE CARRIER FAMILY 33 ACETYL-COA TRANSPORTER -RELATED"/>
    <property type="match status" value="1"/>
</dbReference>
<feature type="transmembrane region" description="Helical" evidence="6">
    <location>
        <begin position="110"/>
        <end position="128"/>
    </location>
</feature>
<proteinExistence type="predicted"/>
<sequence>MSVSAQRGAASWWPQHLVLAWLHLALSAPLIYLYLGLPLLLRQQGWSGTSIGLLQLAGLPAMLKFVLALPIERLRLGQANYRNWAALLGLAYAAALALLALHDLAHSPRWLLFGLAMAVNLLGTWVDVPTNALAIEILPESERVRAGAIRSAATSLGAIVGGGLALLIHGRFGWAGTFMALTAPVVLGAALIFALPAKRAGRAPVPVAVKAGWREWIGYFGLPQRRRWCLLMLCYFPFVGAAWVYLKPLLLDQGFEPQRIAMLVGLAGGLVGAVSSLAGAYLTRVLGLARTLPGFAVFNVIALSVLLAATVLATSAPVFMLAALMVAVAMGASAGLVFGAMMFHIRPGLAALDYGLQSSLFVLARTLVPFAAGVLLDRFGYAGMLVGLLAGTGFALLLASGMGTSGKPSGAHR</sequence>
<reference evidence="7 8" key="1">
    <citation type="submission" date="2020-08" db="EMBL/GenBank/DDBJ databases">
        <title>Functional genomics of gut bacteria from endangered species of beetles.</title>
        <authorList>
            <person name="Carlos-Shanley C."/>
        </authorList>
    </citation>
    <scope>NUCLEOTIDE SEQUENCE [LARGE SCALE GENOMIC DNA]</scope>
    <source>
        <strain evidence="7 8">S00239</strain>
    </source>
</reference>
<dbReference type="AlphaFoldDB" id="A0A840L914"/>
<keyword evidence="5 6" id="KW-0472">Membrane</keyword>
<gene>
    <name evidence="7" type="ORF">HNP55_002787</name>
</gene>
<feature type="transmembrane region" description="Helical" evidence="6">
    <location>
        <begin position="258"/>
        <end position="282"/>
    </location>
</feature>
<evidence type="ECO:0000256" key="4">
    <source>
        <dbReference type="ARBA" id="ARBA00022989"/>
    </source>
</evidence>
<dbReference type="InterPro" id="IPR004752">
    <property type="entry name" value="AmpG_permease/AT-1"/>
</dbReference>
<dbReference type="InterPro" id="IPR036259">
    <property type="entry name" value="MFS_trans_sf"/>
</dbReference>
<evidence type="ECO:0000313" key="7">
    <source>
        <dbReference type="EMBL" id="MBB4844251.1"/>
    </source>
</evidence>
<accession>A0A840L914</accession>
<feature type="transmembrane region" description="Helical" evidence="6">
    <location>
        <begin position="21"/>
        <end position="41"/>
    </location>
</feature>
<feature type="transmembrane region" description="Helical" evidence="6">
    <location>
        <begin position="53"/>
        <end position="71"/>
    </location>
</feature>
<comment type="subcellular location">
    <subcellularLocation>
        <location evidence="1">Membrane</location>
        <topology evidence="1">Multi-pass membrane protein</topology>
    </subcellularLocation>
</comment>
<dbReference type="EMBL" id="JACHLP010000005">
    <property type="protein sequence ID" value="MBB4844251.1"/>
    <property type="molecule type" value="Genomic_DNA"/>
</dbReference>
<dbReference type="Gene3D" id="1.20.1250.20">
    <property type="entry name" value="MFS general substrate transporter like domains"/>
    <property type="match status" value="1"/>
</dbReference>
<feature type="transmembrane region" description="Helical" evidence="6">
    <location>
        <begin position="319"/>
        <end position="342"/>
    </location>
</feature>
<dbReference type="Pfam" id="PF07690">
    <property type="entry name" value="MFS_1"/>
    <property type="match status" value="1"/>
</dbReference>
<evidence type="ECO:0000256" key="2">
    <source>
        <dbReference type="ARBA" id="ARBA00022448"/>
    </source>
</evidence>
<evidence type="ECO:0000256" key="1">
    <source>
        <dbReference type="ARBA" id="ARBA00004141"/>
    </source>
</evidence>
<dbReference type="GO" id="GO:0022857">
    <property type="term" value="F:transmembrane transporter activity"/>
    <property type="evidence" value="ECO:0007669"/>
    <property type="project" value="InterPro"/>
</dbReference>
<feature type="transmembrane region" description="Helical" evidence="6">
    <location>
        <begin position="228"/>
        <end position="246"/>
    </location>
</feature>